<keyword evidence="2" id="KW-0812">Transmembrane</keyword>
<dbReference type="EMBL" id="FNHI01000020">
    <property type="protein sequence ID" value="SDN15064.1"/>
    <property type="molecule type" value="Genomic_DNA"/>
</dbReference>
<evidence type="ECO:0000256" key="2">
    <source>
        <dbReference type="SAM" id="Phobius"/>
    </source>
</evidence>
<evidence type="ECO:0000256" key="1">
    <source>
        <dbReference type="SAM" id="MobiDB-lite"/>
    </source>
</evidence>
<name>A0A1G9Z198_9ACTN</name>
<proteinExistence type="predicted"/>
<sequence>MSAHGHVDLGHTVAGWTGTAIALTGLGVLGVAVPAVSVTLAVVGGGILALAGLTTWGLHLAGWGKPSGPRPEEEWSWRVRDHAARQGHPDCLGCRLAGRRPAAVPSGIAVGHGPAGTSPLSPVRAEPVANPATPA</sequence>
<dbReference type="RefSeq" id="WP_093659228.1">
    <property type="nucleotide sequence ID" value="NZ_FNHI01000020.1"/>
</dbReference>
<evidence type="ECO:0000313" key="3">
    <source>
        <dbReference type="EMBL" id="SDN15064.1"/>
    </source>
</evidence>
<feature type="region of interest" description="Disordered" evidence="1">
    <location>
        <begin position="107"/>
        <end position="135"/>
    </location>
</feature>
<feature type="transmembrane region" description="Helical" evidence="2">
    <location>
        <begin position="12"/>
        <end position="32"/>
    </location>
</feature>
<keyword evidence="4" id="KW-1185">Reference proteome</keyword>
<protein>
    <submittedName>
        <fullName evidence="3">Uncharacterized protein</fullName>
    </submittedName>
</protein>
<accession>A0A1G9Z198</accession>
<reference evidence="4" key="1">
    <citation type="submission" date="2016-10" db="EMBL/GenBank/DDBJ databases">
        <authorList>
            <person name="Varghese N."/>
            <person name="Submissions S."/>
        </authorList>
    </citation>
    <scope>NUCLEOTIDE SEQUENCE [LARGE SCALE GENOMIC DNA]</scope>
    <source>
        <strain evidence="4">CGMCC 4.7042</strain>
    </source>
</reference>
<dbReference type="AlphaFoldDB" id="A0A1G9Z198"/>
<dbReference type="OrthoDB" id="3874017at2"/>
<gene>
    <name evidence="3" type="ORF">SAMN05444921_12083</name>
</gene>
<organism evidence="3 4">
    <name type="scientific">Streptomyces wuyuanensis</name>
    <dbReference type="NCBI Taxonomy" id="1196353"/>
    <lineage>
        <taxon>Bacteria</taxon>
        <taxon>Bacillati</taxon>
        <taxon>Actinomycetota</taxon>
        <taxon>Actinomycetes</taxon>
        <taxon>Kitasatosporales</taxon>
        <taxon>Streptomycetaceae</taxon>
        <taxon>Streptomyces</taxon>
    </lineage>
</organism>
<feature type="transmembrane region" description="Helical" evidence="2">
    <location>
        <begin position="38"/>
        <end position="61"/>
    </location>
</feature>
<dbReference type="STRING" id="1196353.SAMN05444921_12083"/>
<keyword evidence="2" id="KW-1133">Transmembrane helix</keyword>
<keyword evidence="2" id="KW-0472">Membrane</keyword>
<dbReference type="GeneID" id="40832527"/>
<evidence type="ECO:0000313" key="4">
    <source>
        <dbReference type="Proteomes" id="UP000199063"/>
    </source>
</evidence>
<dbReference type="Proteomes" id="UP000199063">
    <property type="component" value="Unassembled WGS sequence"/>
</dbReference>